<evidence type="ECO:0000313" key="1">
    <source>
        <dbReference type="EMBL" id="KAF0889830.1"/>
    </source>
</evidence>
<reference evidence="1 2" key="1">
    <citation type="submission" date="2019-11" db="EMBL/GenBank/DDBJ databases">
        <title>Whole genome sequence of Oryza granulata.</title>
        <authorList>
            <person name="Li W."/>
        </authorList>
    </citation>
    <scope>NUCLEOTIDE SEQUENCE [LARGE SCALE GENOMIC DNA]</scope>
    <source>
        <strain evidence="2">cv. Menghai</strain>
        <tissue evidence="1">Leaf</tissue>
    </source>
</reference>
<sequence>MSIFQEMRQKLVATPNLQPQLPKTSGNVGPGAAAKMHPLKEQYLLAHMHSGHCRMAVNILKYVDRPLYNSLQGQDPAQVSTAMANLRTQYEARYPGRHSATTMAKQILGLAALVYWEKKKGKRYNEVQSVGG</sequence>
<evidence type="ECO:0000313" key="2">
    <source>
        <dbReference type="Proteomes" id="UP000479710"/>
    </source>
</evidence>
<comment type="caution">
    <text evidence="1">The sequence shown here is derived from an EMBL/GenBank/DDBJ whole genome shotgun (WGS) entry which is preliminary data.</text>
</comment>
<accession>A0A6G1BPF5</accession>
<gene>
    <name evidence="1" type="ORF">E2562_033220</name>
</gene>
<organism evidence="1 2">
    <name type="scientific">Oryza meyeriana var. granulata</name>
    <dbReference type="NCBI Taxonomy" id="110450"/>
    <lineage>
        <taxon>Eukaryota</taxon>
        <taxon>Viridiplantae</taxon>
        <taxon>Streptophyta</taxon>
        <taxon>Embryophyta</taxon>
        <taxon>Tracheophyta</taxon>
        <taxon>Spermatophyta</taxon>
        <taxon>Magnoliopsida</taxon>
        <taxon>Liliopsida</taxon>
        <taxon>Poales</taxon>
        <taxon>Poaceae</taxon>
        <taxon>BOP clade</taxon>
        <taxon>Oryzoideae</taxon>
        <taxon>Oryzeae</taxon>
        <taxon>Oryzinae</taxon>
        <taxon>Oryza</taxon>
        <taxon>Oryza meyeriana</taxon>
    </lineage>
</organism>
<name>A0A6G1BPF5_9ORYZ</name>
<dbReference type="EMBL" id="SPHZ02000012">
    <property type="protein sequence ID" value="KAF0889830.1"/>
    <property type="molecule type" value="Genomic_DNA"/>
</dbReference>
<keyword evidence="2" id="KW-1185">Reference proteome</keyword>
<protein>
    <submittedName>
        <fullName evidence="1">Uncharacterized protein</fullName>
    </submittedName>
</protein>
<dbReference type="Proteomes" id="UP000479710">
    <property type="component" value="Unassembled WGS sequence"/>
</dbReference>
<dbReference type="AlphaFoldDB" id="A0A6G1BPF5"/>
<proteinExistence type="predicted"/>